<sequence length="184" mass="19407">MPGSEGGSEASGAPPVWVVLPDGQEVRGRLLARRQLADGWRYRVALPLYRNLGGEGLEVEAAQYEVWVRAPEHVRPVEGADYTGVPTTALPAPSLVDMALGPRRPAGWVLAKSGGGRRGPSRAVLHAVDCTEAPPGLPVLRVEQALTAAEHPATRACALCGAATELDPLLRGFDPHDEDTDASP</sequence>
<dbReference type="Proteomes" id="UP001183610">
    <property type="component" value="Unassembled WGS sequence"/>
</dbReference>
<evidence type="ECO:0000313" key="1">
    <source>
        <dbReference type="EMBL" id="MDT0412647.1"/>
    </source>
</evidence>
<reference evidence="2" key="1">
    <citation type="submission" date="2023-07" db="EMBL/GenBank/DDBJ databases">
        <title>30 novel species of actinomycetes from the DSMZ collection.</title>
        <authorList>
            <person name="Nouioui I."/>
        </authorList>
    </citation>
    <scope>NUCLEOTIDE SEQUENCE [LARGE SCALE GENOMIC DNA]</scope>
    <source>
        <strain evidence="2">DSM 41979</strain>
    </source>
</reference>
<keyword evidence="2" id="KW-1185">Reference proteome</keyword>
<protein>
    <submittedName>
        <fullName evidence="1">DUF6233 domain-containing protein</fullName>
    </submittedName>
</protein>
<dbReference type="RefSeq" id="WP_234009625.1">
    <property type="nucleotide sequence ID" value="NZ_JAVRET010000090.1"/>
</dbReference>
<organism evidence="1 2">
    <name type="scientific">Streptomyces evansiae</name>
    <dbReference type="NCBI Taxonomy" id="3075535"/>
    <lineage>
        <taxon>Bacteria</taxon>
        <taxon>Bacillati</taxon>
        <taxon>Actinomycetota</taxon>
        <taxon>Actinomycetes</taxon>
        <taxon>Kitasatosporales</taxon>
        <taxon>Streptomycetaceae</taxon>
        <taxon>Streptomyces</taxon>
    </lineage>
</organism>
<comment type="caution">
    <text evidence="1">The sequence shown here is derived from an EMBL/GenBank/DDBJ whole genome shotgun (WGS) entry which is preliminary data.</text>
</comment>
<proteinExistence type="predicted"/>
<accession>A0ABU2R7H1</accession>
<name>A0ABU2R7H1_9ACTN</name>
<evidence type="ECO:0000313" key="2">
    <source>
        <dbReference type="Proteomes" id="UP001183610"/>
    </source>
</evidence>
<dbReference type="Pfam" id="PF19746">
    <property type="entry name" value="DUF6233"/>
    <property type="match status" value="1"/>
</dbReference>
<dbReference type="EMBL" id="JAVRET010000090">
    <property type="protein sequence ID" value="MDT0412647.1"/>
    <property type="molecule type" value="Genomic_DNA"/>
</dbReference>
<gene>
    <name evidence="1" type="ORF">RM698_26810</name>
</gene>
<dbReference type="InterPro" id="IPR046200">
    <property type="entry name" value="DUF6233"/>
</dbReference>